<sequence length="128" mass="15051">MSYIQVYMSVMLFAFLVYFVVTLFKRQAQPPKSEYNAQATKDENQKPAIMLGYDETLARKLEHNPLFQSVYSDCEKARTEFSRNPGAFSALIMDIMYVVNRHAIRHREIDANLWSGIIIRKMFPEQYK</sequence>
<dbReference type="OrthoDB" id="6314529at2"/>
<reference evidence="3" key="2">
    <citation type="submission" date="2019-06" db="EMBL/GenBank/DDBJ databases">
        <title>Co-occurence of chitin degradation, pigmentation and bioactivity in marine Pseudoalteromonas.</title>
        <authorList>
            <person name="Sonnenschein E.C."/>
            <person name="Bech P.K."/>
        </authorList>
    </citation>
    <scope>NUCLEOTIDE SEQUENCE [LARGE SCALE GENOMIC DNA]</scope>
    <source>
        <strain evidence="3">S2676</strain>
    </source>
</reference>
<protein>
    <submittedName>
        <fullName evidence="2">Uncharacterized protein</fullName>
    </submittedName>
</protein>
<organism evidence="2 3">
    <name type="scientific">Pseudoalteromonas rubra</name>
    <dbReference type="NCBI Taxonomy" id="43658"/>
    <lineage>
        <taxon>Bacteria</taxon>
        <taxon>Pseudomonadati</taxon>
        <taxon>Pseudomonadota</taxon>
        <taxon>Gammaproteobacteria</taxon>
        <taxon>Alteromonadales</taxon>
        <taxon>Pseudoalteromonadaceae</taxon>
        <taxon>Pseudoalteromonas</taxon>
    </lineage>
</organism>
<evidence type="ECO:0000313" key="3">
    <source>
        <dbReference type="Proteomes" id="UP000310249"/>
    </source>
</evidence>
<reference evidence="2 3" key="1">
    <citation type="submission" date="2018-01" db="EMBL/GenBank/DDBJ databases">
        <authorList>
            <person name="Paulsen S."/>
            <person name="Gram L.K."/>
        </authorList>
    </citation>
    <scope>NUCLEOTIDE SEQUENCE [LARGE SCALE GENOMIC DNA]</scope>
    <source>
        <strain evidence="2 3">S2676</strain>
    </source>
</reference>
<dbReference type="Proteomes" id="UP000310249">
    <property type="component" value="Unassembled WGS sequence"/>
</dbReference>
<comment type="caution">
    <text evidence="2">The sequence shown here is derived from an EMBL/GenBank/DDBJ whole genome shotgun (WGS) entry which is preliminary data.</text>
</comment>
<proteinExistence type="predicted"/>
<keyword evidence="1" id="KW-0812">Transmembrane</keyword>
<accession>A0A5S3WTU5</accession>
<keyword evidence="1" id="KW-0472">Membrane</keyword>
<feature type="transmembrane region" description="Helical" evidence="1">
    <location>
        <begin position="6"/>
        <end position="24"/>
    </location>
</feature>
<name>A0A5S3WTU5_9GAMM</name>
<dbReference type="RefSeq" id="WP_138552489.1">
    <property type="nucleotide sequence ID" value="NZ_PNCH01000038.1"/>
</dbReference>
<keyword evidence="1" id="KW-1133">Transmembrane helix</keyword>
<dbReference type="EMBL" id="PNCI01000007">
    <property type="protein sequence ID" value="TMP31982.1"/>
    <property type="molecule type" value="Genomic_DNA"/>
</dbReference>
<gene>
    <name evidence="2" type="ORF">CWB99_03200</name>
</gene>
<evidence type="ECO:0000256" key="1">
    <source>
        <dbReference type="SAM" id="Phobius"/>
    </source>
</evidence>
<evidence type="ECO:0000313" key="2">
    <source>
        <dbReference type="EMBL" id="TMP31982.1"/>
    </source>
</evidence>
<dbReference type="AlphaFoldDB" id="A0A5S3WTU5"/>